<comment type="caution">
    <text evidence="1">The sequence shown here is derived from an EMBL/GenBank/DDBJ whole genome shotgun (WGS) entry which is preliminary data.</text>
</comment>
<dbReference type="Proteomes" id="UP001162992">
    <property type="component" value="Chromosome 14"/>
</dbReference>
<keyword evidence="2" id="KW-1185">Reference proteome</keyword>
<accession>A0ACC2BP79</accession>
<evidence type="ECO:0000313" key="1">
    <source>
        <dbReference type="EMBL" id="KAJ7531546.1"/>
    </source>
</evidence>
<dbReference type="EMBL" id="CM055105">
    <property type="protein sequence ID" value="KAJ7531546.1"/>
    <property type="molecule type" value="Genomic_DNA"/>
</dbReference>
<gene>
    <name evidence="1" type="ORF">O6H91_14G048500</name>
</gene>
<organism evidence="1 2">
    <name type="scientific">Diphasiastrum complanatum</name>
    <name type="common">Issler's clubmoss</name>
    <name type="synonym">Lycopodium complanatum</name>
    <dbReference type="NCBI Taxonomy" id="34168"/>
    <lineage>
        <taxon>Eukaryota</taxon>
        <taxon>Viridiplantae</taxon>
        <taxon>Streptophyta</taxon>
        <taxon>Embryophyta</taxon>
        <taxon>Tracheophyta</taxon>
        <taxon>Lycopodiopsida</taxon>
        <taxon>Lycopodiales</taxon>
        <taxon>Lycopodiaceae</taxon>
        <taxon>Lycopodioideae</taxon>
        <taxon>Diphasiastrum</taxon>
    </lineage>
</organism>
<sequence length="672" mass="74198">MNEQGTTKQAPKILLCGDVLGRLDLLCKRLSAVNKANGPFDAVFCVGQFFPFDIDGVKEVENYVKGEKLLPIPTYFTGNYGEGSHLLRYIGATGVDSTSIIGKVCVCNNLFWLKGSGLLKVNGLSVAYLGGKYDPLVYKDAEGAINSGAFHEDDVDALHALADDPIVVDLFLTNEWARGVSKGVVSLDAISKIDQSTRGSTIIAELVSEIKPRYHIAGSEGLFIAREPYENEGVSHVTRFVALGAVGNDGKQKFLHALSPTPSAILSPSELAVRPPNTSKSPYDSSQQGTNNVNGNKRLAHSAVILNQNTISDSHTLDGQYWRYDSAQVKKQKRGDGRDKFCFEFVAKGFCSRGASCNFKHDMGNGTPIPKGACFDFLTKGLCERGEECKFLHVLKEEANKKGVKVLTDLQPDMVYDFSNQDKCDKGADFRVSDNVDRSKQKSGKPLPNGPPESCWFCLSSPDVESHLVVSIGEHCYCTLAKGPLTEGHVLVLPVEHFPSSICVPLEVELEFEKYTHALRRYFQAQRKALVIFERFLQLRAGTHAHLQVVPIPLSKVSNLRTAFLSAAESIGFDFEILQPAETESPRHGLKRLLDGGINYFYVELPDGTMLVHPIAPREKMPMQFGREVLSTLLGVPERADWRSCALPKEKEIDIVTRFKEAFHEYDIMQLT</sequence>
<reference evidence="2" key="1">
    <citation type="journal article" date="2024" name="Proc. Natl. Acad. Sci. U.S.A.">
        <title>Extraordinary preservation of gene collinearity over three hundred million years revealed in homosporous lycophytes.</title>
        <authorList>
            <person name="Li C."/>
            <person name="Wickell D."/>
            <person name="Kuo L.Y."/>
            <person name="Chen X."/>
            <person name="Nie B."/>
            <person name="Liao X."/>
            <person name="Peng D."/>
            <person name="Ji J."/>
            <person name="Jenkins J."/>
            <person name="Williams M."/>
            <person name="Shu S."/>
            <person name="Plott C."/>
            <person name="Barry K."/>
            <person name="Rajasekar S."/>
            <person name="Grimwood J."/>
            <person name="Han X."/>
            <person name="Sun S."/>
            <person name="Hou Z."/>
            <person name="He W."/>
            <person name="Dai G."/>
            <person name="Sun C."/>
            <person name="Schmutz J."/>
            <person name="Leebens-Mack J.H."/>
            <person name="Li F.W."/>
            <person name="Wang L."/>
        </authorList>
    </citation>
    <scope>NUCLEOTIDE SEQUENCE [LARGE SCALE GENOMIC DNA]</scope>
    <source>
        <strain evidence="2">cv. PW_Plant_1</strain>
    </source>
</reference>
<protein>
    <submittedName>
        <fullName evidence="1">Uncharacterized protein</fullName>
    </submittedName>
</protein>
<name>A0ACC2BP79_DIPCM</name>
<proteinExistence type="predicted"/>
<evidence type="ECO:0000313" key="2">
    <source>
        <dbReference type="Proteomes" id="UP001162992"/>
    </source>
</evidence>